<gene>
    <name evidence="2" type="ORF">BerOc1_02633</name>
</gene>
<protein>
    <submittedName>
        <fullName evidence="2">Uncharacterized protein</fullName>
    </submittedName>
</protein>
<reference evidence="2 3" key="1">
    <citation type="submission" date="2015-09" db="EMBL/GenBank/DDBJ databases">
        <title>Genome of Desulfovibrio dechloracetivorans BerOc1, a mercury methylating strain isolated from highly hydrocarbons and metals contaminated coastal sediments.</title>
        <authorList>
            <person name="Goni Urriza M."/>
            <person name="Gassie C."/>
            <person name="Bouchez O."/>
            <person name="Klopp C."/>
            <person name="Ranchou-Peyruse A."/>
            <person name="Remy G."/>
        </authorList>
    </citation>
    <scope>NUCLEOTIDE SEQUENCE [LARGE SCALE GENOMIC DNA]</scope>
    <source>
        <strain evidence="2 3">BerOc1</strain>
    </source>
</reference>
<evidence type="ECO:0000313" key="3">
    <source>
        <dbReference type="Proteomes" id="UP000181901"/>
    </source>
</evidence>
<dbReference type="OrthoDB" id="5465348at2"/>
<organism evidence="2 3">
    <name type="scientific">Pseudodesulfovibrio hydrargyri</name>
    <dbReference type="NCBI Taxonomy" id="2125990"/>
    <lineage>
        <taxon>Bacteria</taxon>
        <taxon>Pseudomonadati</taxon>
        <taxon>Thermodesulfobacteriota</taxon>
        <taxon>Desulfovibrionia</taxon>
        <taxon>Desulfovibrionales</taxon>
        <taxon>Desulfovibrionaceae</taxon>
    </lineage>
</organism>
<evidence type="ECO:0000256" key="1">
    <source>
        <dbReference type="SAM" id="Phobius"/>
    </source>
</evidence>
<dbReference type="Proteomes" id="UP000181901">
    <property type="component" value="Unassembled WGS sequence"/>
</dbReference>
<dbReference type="AlphaFoldDB" id="A0A1J5MXY6"/>
<name>A0A1J5MXY6_9BACT</name>
<feature type="transmembrane region" description="Helical" evidence="1">
    <location>
        <begin position="12"/>
        <end position="31"/>
    </location>
</feature>
<sequence>MPKRAGSGKRFPVGSFAVFFFLVAVAGLVYFQTDLFWPGSPERGLSGLVSVRGSVSLERLALSDQEIAAINRAVAQYRDTFSKVDLVVDTVGHEEEITPSTVLVFAVELQTNGDLVVKSWSRKIPRGDMVSQLVGYMGKAAREYKEFKRFPDVKQNFKTLYI</sequence>
<keyword evidence="1" id="KW-0472">Membrane</keyword>
<comment type="caution">
    <text evidence="2">The sequence shown here is derived from an EMBL/GenBank/DDBJ whole genome shotgun (WGS) entry which is preliminary data.</text>
</comment>
<dbReference type="EMBL" id="LKAQ01000004">
    <property type="protein sequence ID" value="OIQ50692.1"/>
    <property type="molecule type" value="Genomic_DNA"/>
</dbReference>
<accession>A0A1J5MXY6</accession>
<keyword evidence="3" id="KW-1185">Reference proteome</keyword>
<keyword evidence="1" id="KW-0812">Transmembrane</keyword>
<dbReference type="RefSeq" id="WP_071546106.1">
    <property type="nucleotide sequence ID" value="NZ_LKAQ01000004.1"/>
</dbReference>
<proteinExistence type="predicted"/>
<evidence type="ECO:0000313" key="2">
    <source>
        <dbReference type="EMBL" id="OIQ50692.1"/>
    </source>
</evidence>
<keyword evidence="1" id="KW-1133">Transmembrane helix</keyword>